<dbReference type="AlphaFoldDB" id="A0AAN7D2M4"/>
<dbReference type="GeneID" id="89951515"/>
<protein>
    <recommendedName>
        <fullName evidence="1">Tyrosine specific protein phosphatases domain-containing protein</fullName>
    </recommendedName>
</protein>
<reference evidence="2 3" key="1">
    <citation type="submission" date="2022-11" db="EMBL/GenBank/DDBJ databases">
        <title>Mucor velutinosus strain NIH1002 WGS.</title>
        <authorList>
            <person name="Subramanian P."/>
            <person name="Mullikin J.C."/>
            <person name="Segre J.A."/>
            <person name="Zelazny A.M."/>
        </authorList>
    </citation>
    <scope>NUCLEOTIDE SEQUENCE [LARGE SCALE GENOMIC DNA]</scope>
    <source>
        <strain evidence="2 3">NIH1002</strain>
    </source>
</reference>
<name>A0AAN7D2M4_9FUNG</name>
<gene>
    <name evidence="2" type="ORF">ATC70_007829</name>
</gene>
<dbReference type="Pfam" id="PF22785">
    <property type="entry name" value="Tc-R-P"/>
    <property type="match status" value="1"/>
</dbReference>
<dbReference type="PANTHER" id="PTHR23339">
    <property type="entry name" value="TYROSINE SPECIFIC PROTEIN PHOSPHATASE AND DUAL SPECIFICITY PROTEIN PHOSPHATASE"/>
    <property type="match status" value="1"/>
</dbReference>
<feature type="domain" description="Tyrosine specific protein phosphatases" evidence="1">
    <location>
        <begin position="96"/>
        <end position="160"/>
    </location>
</feature>
<dbReference type="PROSITE" id="PS50056">
    <property type="entry name" value="TYR_PHOSPHATASE_2"/>
    <property type="match status" value="1"/>
</dbReference>
<dbReference type="InterPro" id="IPR029021">
    <property type="entry name" value="Prot-tyrosine_phosphatase-like"/>
</dbReference>
<dbReference type="EMBL" id="JASEJX010000039">
    <property type="protein sequence ID" value="KAK4509477.1"/>
    <property type="molecule type" value="Genomic_DNA"/>
</dbReference>
<dbReference type="InterPro" id="IPR050561">
    <property type="entry name" value="PTP"/>
</dbReference>
<organism evidence="2 3">
    <name type="scientific">Mucor velutinosus</name>
    <dbReference type="NCBI Taxonomy" id="708070"/>
    <lineage>
        <taxon>Eukaryota</taxon>
        <taxon>Fungi</taxon>
        <taxon>Fungi incertae sedis</taxon>
        <taxon>Mucoromycota</taxon>
        <taxon>Mucoromycotina</taxon>
        <taxon>Mucoromycetes</taxon>
        <taxon>Mucorales</taxon>
        <taxon>Mucorineae</taxon>
        <taxon>Mucoraceae</taxon>
        <taxon>Mucor</taxon>
    </lineage>
</organism>
<evidence type="ECO:0000313" key="3">
    <source>
        <dbReference type="Proteomes" id="UP001304243"/>
    </source>
</evidence>
<keyword evidence="3" id="KW-1185">Reference proteome</keyword>
<dbReference type="SUPFAM" id="SSF52799">
    <property type="entry name" value="(Phosphotyrosine protein) phosphatases II"/>
    <property type="match status" value="1"/>
</dbReference>
<evidence type="ECO:0000313" key="2">
    <source>
        <dbReference type="EMBL" id="KAK4509477.1"/>
    </source>
</evidence>
<dbReference type="InterPro" id="IPR000387">
    <property type="entry name" value="Tyr_Pase_dom"/>
</dbReference>
<dbReference type="RefSeq" id="XP_064676143.1">
    <property type="nucleotide sequence ID" value="XM_064827086.1"/>
</dbReference>
<proteinExistence type="predicted"/>
<dbReference type="InterPro" id="IPR003595">
    <property type="entry name" value="Tyr_Pase_cat"/>
</dbReference>
<dbReference type="Proteomes" id="UP001304243">
    <property type="component" value="Unassembled WGS sequence"/>
</dbReference>
<comment type="caution">
    <text evidence="2">The sequence shown here is derived from an EMBL/GenBank/DDBJ whole genome shotgun (WGS) entry which is preliminary data.</text>
</comment>
<dbReference type="SMART" id="SM00404">
    <property type="entry name" value="PTPc_motif"/>
    <property type="match status" value="1"/>
</dbReference>
<evidence type="ECO:0000259" key="1">
    <source>
        <dbReference type="PROSITE" id="PS50056"/>
    </source>
</evidence>
<sequence length="179" mass="20048">MISVIKSPNTNQKFLLLDAPTKRTLPKYIDAFKQENVSDLIRICHRPVVDLSDNNGKNSIGENEYDAEELEKTTGIKVNDDIKFEDGGVPSPEAISRWLEIVAKAKEKDTTVGVHCIAGIGRAPVLVAISLVEGGMDPLDAIAYIRKYRRGALNKNQVRFIDKYQKSSSKSKKKLFGWW</sequence>
<dbReference type="Gene3D" id="3.90.190.10">
    <property type="entry name" value="Protein tyrosine phosphatase superfamily"/>
    <property type="match status" value="1"/>
</dbReference>
<accession>A0AAN7D2M4</accession>